<gene>
    <name evidence="1" type="primary">folP</name>
    <name evidence="1" type="ORF">ACI1P1_28080</name>
</gene>
<reference evidence="1" key="1">
    <citation type="submission" date="2024-12" db="EMBL/GenBank/DDBJ databases">
        <authorList>
            <person name="Wu N."/>
        </authorList>
    </citation>
    <scope>NUCLEOTIDE SEQUENCE</scope>
    <source>
        <strain evidence="1">P15</strain>
    </source>
</reference>
<keyword evidence="2" id="KW-1185">Reference proteome</keyword>
<dbReference type="EMBL" id="JBJURJ010000026">
    <property type="protein sequence ID" value="MFM9332160.1"/>
    <property type="molecule type" value="Genomic_DNA"/>
</dbReference>
<comment type="caution">
    <text evidence="1">The sequence shown here is derived from an EMBL/GenBank/DDBJ whole genome shotgun (WGS) entry which is preliminary data.</text>
</comment>
<accession>A0ACC7P634</accession>
<protein>
    <submittedName>
        <fullName evidence="1">Dihydropteroate synthase</fullName>
        <ecNumber evidence="1">2.5.1.15</ecNumber>
    </submittedName>
</protein>
<keyword evidence="1" id="KW-0808">Transferase</keyword>
<evidence type="ECO:0000313" key="1">
    <source>
        <dbReference type="EMBL" id="MFM9332160.1"/>
    </source>
</evidence>
<dbReference type="Proteomes" id="UP001631969">
    <property type="component" value="Unassembled WGS sequence"/>
</dbReference>
<proteinExistence type="predicted"/>
<sequence>MSARFLDCRGRMLPLGERTLIMGILNVTPDSFSDGGRYNTVERAVAQARRLVEDGADILDIGGESTRPGSAAVSLEEELERIIPVIEAVSRELDTPISVDTYKPEAAKLALEAGASIINDIWGFRRDRRMAEVAAAYGCPVVLMHNREEPVYADFLADVKHDLLESVAIAREAGVDPARIILDPGIGFAKNQAENLYILRHLGEIAALGYPVLLGTSRKRVIRNVLDVGTDEAYSGTAATVAWGIAQGMNIMRVHDVLGMSRVARMTDAILHADLRNTD</sequence>
<name>A0ACC7P634_9BACL</name>
<dbReference type="EC" id="2.5.1.15" evidence="1"/>
<evidence type="ECO:0000313" key="2">
    <source>
        <dbReference type="Proteomes" id="UP001631969"/>
    </source>
</evidence>
<organism evidence="1 2">
    <name type="scientific">Paenibacillus mesotrionivorans</name>
    <dbReference type="NCBI Taxonomy" id="3160968"/>
    <lineage>
        <taxon>Bacteria</taxon>
        <taxon>Bacillati</taxon>
        <taxon>Bacillota</taxon>
        <taxon>Bacilli</taxon>
        <taxon>Bacillales</taxon>
        <taxon>Paenibacillaceae</taxon>
        <taxon>Paenibacillus</taxon>
    </lineage>
</organism>